<dbReference type="PANTHER" id="PTHR43706:SF45">
    <property type="entry name" value="NADH DEHYDROGENASE-LIKE PROTEIN RV1812C"/>
    <property type="match status" value="1"/>
</dbReference>
<keyword evidence="4" id="KW-0560">Oxidoreductase</keyword>
<evidence type="ECO:0000259" key="6">
    <source>
        <dbReference type="Pfam" id="PF07992"/>
    </source>
</evidence>
<dbReference type="InterPro" id="IPR023753">
    <property type="entry name" value="FAD/NAD-binding_dom"/>
</dbReference>
<keyword evidence="3" id="KW-0274">FAD</keyword>
<dbReference type="PRINTS" id="PR00368">
    <property type="entry name" value="FADPNR"/>
</dbReference>
<dbReference type="InterPro" id="IPR045024">
    <property type="entry name" value="NDH-2"/>
</dbReference>
<dbReference type="InterPro" id="IPR036188">
    <property type="entry name" value="FAD/NAD-bd_sf"/>
</dbReference>
<dbReference type="PANTHER" id="PTHR43706">
    <property type="entry name" value="NADH DEHYDROGENASE"/>
    <property type="match status" value="1"/>
</dbReference>
<evidence type="ECO:0000256" key="4">
    <source>
        <dbReference type="ARBA" id="ARBA00023002"/>
    </source>
</evidence>
<keyword evidence="2" id="KW-0285">Flavoprotein</keyword>
<feature type="domain" description="FAD/NAD(P)-binding" evidence="6">
    <location>
        <begin position="1"/>
        <end position="324"/>
    </location>
</feature>
<gene>
    <name evidence="7" type="ORF">GCM10011594_05000</name>
</gene>
<dbReference type="SUPFAM" id="SSF51905">
    <property type="entry name" value="FAD/NAD(P)-binding domain"/>
    <property type="match status" value="1"/>
</dbReference>
<evidence type="ECO:0000313" key="7">
    <source>
        <dbReference type="EMBL" id="GGL88357.1"/>
    </source>
</evidence>
<sequence length="428" mass="45296">MVIGSGFGGYFAARRLRRQGLDVTVLSATDGMVYAPLLPDVAVGAVDPRSAVVPLTGTLGRARIVRGRADGVDLDARQVHYTGADGSTADLPYDRLLLAPGSVTRLLDIPGLADHAIGLKTVTEALYLRDHVLGRIEAASAMDDPDRRRAALTFVVVGAGYAGTELVAQMARMTGQLLPLHPRIRPGELRWFLVDVAPAVMPELGSRLGEDALQLLRRRGVDVRLKTSVQRVTADRVTLTDGTELDCTTVVWCAGVTGNPLVSSLGLPTSKGRLVVGADLTVPGHPELFAIGDAAAVPDLTKDPDRDGHRPLCPPTAQHAMRQATAAARNIAASLGRGRARPYHHHDLGLVVDLGGPDAAATPLGLHLAGRTAKVVTRGYHLYALPTVRRRARVAADWALAGPLPDDVSFGAVDRDEALITTAEADRP</sequence>
<reference evidence="7" key="2">
    <citation type="submission" date="2020-09" db="EMBL/GenBank/DDBJ databases">
        <authorList>
            <person name="Sun Q."/>
            <person name="Zhou Y."/>
        </authorList>
    </citation>
    <scope>NUCLEOTIDE SEQUENCE</scope>
    <source>
        <strain evidence="7">CGMCC 4.7308</strain>
    </source>
</reference>
<keyword evidence="8" id="KW-1185">Reference proteome</keyword>
<evidence type="ECO:0000256" key="1">
    <source>
        <dbReference type="ARBA" id="ARBA00005272"/>
    </source>
</evidence>
<evidence type="ECO:0000256" key="5">
    <source>
        <dbReference type="ARBA" id="ARBA00023027"/>
    </source>
</evidence>
<organism evidence="7 8">
    <name type="scientific">Nakamurella endophytica</name>
    <dbReference type="NCBI Taxonomy" id="1748367"/>
    <lineage>
        <taxon>Bacteria</taxon>
        <taxon>Bacillati</taxon>
        <taxon>Actinomycetota</taxon>
        <taxon>Actinomycetes</taxon>
        <taxon>Nakamurellales</taxon>
        <taxon>Nakamurellaceae</taxon>
        <taxon>Nakamurella</taxon>
    </lineage>
</organism>
<accession>A0A917SNF0</accession>
<dbReference type="Pfam" id="PF07992">
    <property type="entry name" value="Pyr_redox_2"/>
    <property type="match status" value="1"/>
</dbReference>
<dbReference type="EMBL" id="BMNA01000001">
    <property type="protein sequence ID" value="GGL88357.1"/>
    <property type="molecule type" value="Genomic_DNA"/>
</dbReference>
<comment type="caution">
    <text evidence="7">The sequence shown here is derived from an EMBL/GenBank/DDBJ whole genome shotgun (WGS) entry which is preliminary data.</text>
</comment>
<name>A0A917SNF0_9ACTN</name>
<dbReference type="GO" id="GO:0003954">
    <property type="term" value="F:NADH dehydrogenase activity"/>
    <property type="evidence" value="ECO:0007669"/>
    <property type="project" value="InterPro"/>
</dbReference>
<protein>
    <recommendedName>
        <fullName evidence="6">FAD/NAD(P)-binding domain-containing protein</fullName>
    </recommendedName>
</protein>
<dbReference type="Gene3D" id="3.50.50.100">
    <property type="match status" value="1"/>
</dbReference>
<evidence type="ECO:0000256" key="3">
    <source>
        <dbReference type="ARBA" id="ARBA00022827"/>
    </source>
</evidence>
<evidence type="ECO:0000313" key="8">
    <source>
        <dbReference type="Proteomes" id="UP000655208"/>
    </source>
</evidence>
<dbReference type="Proteomes" id="UP000655208">
    <property type="component" value="Unassembled WGS sequence"/>
</dbReference>
<comment type="similarity">
    <text evidence="1">Belongs to the NADH dehydrogenase family.</text>
</comment>
<reference evidence="7" key="1">
    <citation type="journal article" date="2014" name="Int. J. Syst. Evol. Microbiol.">
        <title>Complete genome sequence of Corynebacterium casei LMG S-19264T (=DSM 44701T), isolated from a smear-ripened cheese.</title>
        <authorList>
            <consortium name="US DOE Joint Genome Institute (JGI-PGF)"/>
            <person name="Walter F."/>
            <person name="Albersmeier A."/>
            <person name="Kalinowski J."/>
            <person name="Ruckert C."/>
        </authorList>
    </citation>
    <scope>NUCLEOTIDE SEQUENCE</scope>
    <source>
        <strain evidence="7">CGMCC 4.7308</strain>
    </source>
</reference>
<proteinExistence type="inferred from homology"/>
<keyword evidence="5" id="KW-0520">NAD</keyword>
<evidence type="ECO:0000256" key="2">
    <source>
        <dbReference type="ARBA" id="ARBA00022630"/>
    </source>
</evidence>
<dbReference type="AlphaFoldDB" id="A0A917SNF0"/>